<dbReference type="Pfam" id="PF00990">
    <property type="entry name" value="GGDEF"/>
    <property type="match status" value="1"/>
</dbReference>
<dbReference type="InterPro" id="IPR043128">
    <property type="entry name" value="Rev_trsase/Diguanyl_cyclase"/>
</dbReference>
<feature type="domain" description="GGDEF" evidence="2">
    <location>
        <begin position="186"/>
        <end position="318"/>
    </location>
</feature>
<organism evidence="3 4">
    <name type="scientific">Acidisoma cellulosilyticum</name>
    <dbReference type="NCBI Taxonomy" id="2802395"/>
    <lineage>
        <taxon>Bacteria</taxon>
        <taxon>Pseudomonadati</taxon>
        <taxon>Pseudomonadota</taxon>
        <taxon>Alphaproteobacteria</taxon>
        <taxon>Acetobacterales</taxon>
        <taxon>Acidocellaceae</taxon>
        <taxon>Acidisoma</taxon>
    </lineage>
</organism>
<dbReference type="SUPFAM" id="SSF55073">
    <property type="entry name" value="Nucleotide cyclase"/>
    <property type="match status" value="1"/>
</dbReference>
<accession>A0A963YZU5</accession>
<dbReference type="EMBL" id="JAESVA010000002">
    <property type="protein sequence ID" value="MCB8879924.1"/>
    <property type="molecule type" value="Genomic_DNA"/>
</dbReference>
<dbReference type="Gene3D" id="3.30.450.40">
    <property type="match status" value="1"/>
</dbReference>
<feature type="domain" description="EAL" evidence="1">
    <location>
        <begin position="327"/>
        <end position="581"/>
    </location>
</feature>
<dbReference type="AlphaFoldDB" id="A0A963YZU5"/>
<dbReference type="RefSeq" id="WP_227306539.1">
    <property type="nucleotide sequence ID" value="NZ_JAESVA010000002.1"/>
</dbReference>
<sequence>MTGSDKTSPPMQRHVRAADISGNKSFDRLVALTAKLFRTPYAALTVAGLDRQFVVANHGLGDRRHPMDGSPSYEIVLRGEPIVIPDLDAQSRYRPEAFFTPHIKFFAGVPLVLPDGFAIGCLGIADSSSREADSFDLALLRELADIAVAQVEMNVVTGMIDPVTRLPNRAQFILDMTDWTVQHAGQHGIVALVDIMPQQQVDAIMRVLGPGHLDQVVADVAQTFQRSVDKSYRLYQISQTQLALLPPPEANLDILLSQLSQRLSNINRRQLSRFAVTIAMGILPFKPGDHDAEDILRMANSAAQDARQAREYIRVYSPQQDRDHQRRFAIVSNFAAAMESEDELFLVYQPRVDLSSGRCYAAEALLRWTHSELGSISPSEFIPLIDPTMLMQALTDRVLKSALDQLAEMRRDFPDFIMAVNVSAHNLREPDFLGHLLAKLEMRGLPPHALEVEITEGTFILNDDAAMAALHALAHAGVRIAIDDFGTGYSSLSYLEQLPAHTVKLDQSFMHGMTEDRRKYALVSSTISLCHELGYRVIAEGVETMEIADQLRAAGCDEAQGYGFSKPVPAATLLSWLKPRYGLPACRIAQIGPPESPS</sequence>
<dbReference type="PROSITE" id="PS50883">
    <property type="entry name" value="EAL"/>
    <property type="match status" value="1"/>
</dbReference>
<proteinExistence type="predicted"/>
<evidence type="ECO:0000313" key="4">
    <source>
        <dbReference type="Proteomes" id="UP000721844"/>
    </source>
</evidence>
<dbReference type="InterPro" id="IPR035919">
    <property type="entry name" value="EAL_sf"/>
</dbReference>
<dbReference type="PROSITE" id="PS50887">
    <property type="entry name" value="GGDEF"/>
    <property type="match status" value="1"/>
</dbReference>
<dbReference type="SUPFAM" id="SSF141868">
    <property type="entry name" value="EAL domain-like"/>
    <property type="match status" value="1"/>
</dbReference>
<dbReference type="GO" id="GO:0071111">
    <property type="term" value="F:cyclic-guanylate-specific phosphodiesterase activity"/>
    <property type="evidence" value="ECO:0007669"/>
    <property type="project" value="InterPro"/>
</dbReference>
<evidence type="ECO:0000259" key="2">
    <source>
        <dbReference type="PROSITE" id="PS50887"/>
    </source>
</evidence>
<dbReference type="InterPro" id="IPR029016">
    <property type="entry name" value="GAF-like_dom_sf"/>
</dbReference>
<dbReference type="Gene3D" id="3.30.70.270">
    <property type="match status" value="1"/>
</dbReference>
<keyword evidence="4" id="KW-1185">Reference proteome</keyword>
<dbReference type="Proteomes" id="UP000721844">
    <property type="component" value="Unassembled WGS sequence"/>
</dbReference>
<name>A0A963YZU5_9PROT</name>
<dbReference type="InterPro" id="IPR029787">
    <property type="entry name" value="Nucleotide_cyclase"/>
</dbReference>
<gene>
    <name evidence="3" type="ORF">ACELLULO517_06735</name>
</gene>
<dbReference type="SUPFAM" id="SSF55781">
    <property type="entry name" value="GAF domain-like"/>
    <property type="match status" value="1"/>
</dbReference>
<dbReference type="InterPro" id="IPR000160">
    <property type="entry name" value="GGDEF_dom"/>
</dbReference>
<dbReference type="InterPro" id="IPR001633">
    <property type="entry name" value="EAL_dom"/>
</dbReference>
<protein>
    <submittedName>
        <fullName evidence="3">EAL domain-containing protein</fullName>
    </submittedName>
</protein>
<dbReference type="Pfam" id="PF00563">
    <property type="entry name" value="EAL"/>
    <property type="match status" value="1"/>
</dbReference>
<dbReference type="InterPro" id="IPR050706">
    <property type="entry name" value="Cyclic-di-GMP_PDE-like"/>
</dbReference>
<reference evidence="3 4" key="1">
    <citation type="journal article" date="2021" name="Microorganisms">
        <title>Acidisoma silvae sp. nov. and Acidisomacellulosilytica sp. nov., Two Acidophilic Bacteria Isolated from Decaying Wood, Hydrolyzing Cellulose and Producing Poly-3-hydroxybutyrate.</title>
        <authorList>
            <person name="Mieszkin S."/>
            <person name="Pouder E."/>
            <person name="Uroz S."/>
            <person name="Simon-Colin C."/>
            <person name="Alain K."/>
        </authorList>
    </citation>
    <scope>NUCLEOTIDE SEQUENCE [LARGE SCALE GENOMIC DNA]</scope>
    <source>
        <strain evidence="3 4">HW T5.17</strain>
    </source>
</reference>
<evidence type="ECO:0000313" key="3">
    <source>
        <dbReference type="EMBL" id="MCB8879924.1"/>
    </source>
</evidence>
<dbReference type="Gene3D" id="3.20.20.450">
    <property type="entry name" value="EAL domain"/>
    <property type="match status" value="1"/>
</dbReference>
<dbReference type="SMART" id="SM00267">
    <property type="entry name" value="GGDEF"/>
    <property type="match status" value="1"/>
</dbReference>
<evidence type="ECO:0000259" key="1">
    <source>
        <dbReference type="PROSITE" id="PS50883"/>
    </source>
</evidence>
<dbReference type="SMART" id="SM00052">
    <property type="entry name" value="EAL"/>
    <property type="match status" value="1"/>
</dbReference>
<comment type="caution">
    <text evidence="3">The sequence shown here is derived from an EMBL/GenBank/DDBJ whole genome shotgun (WGS) entry which is preliminary data.</text>
</comment>
<dbReference type="PANTHER" id="PTHR33121">
    <property type="entry name" value="CYCLIC DI-GMP PHOSPHODIESTERASE PDEF"/>
    <property type="match status" value="1"/>
</dbReference>
<dbReference type="PANTHER" id="PTHR33121:SF19">
    <property type="entry name" value="CYCLIC DI-GMP PHOSPHODIESTERASE PA2567"/>
    <property type="match status" value="1"/>
</dbReference>
<dbReference type="CDD" id="cd01948">
    <property type="entry name" value="EAL"/>
    <property type="match status" value="1"/>
</dbReference>